<evidence type="ECO:0000313" key="2">
    <source>
        <dbReference type="Proteomes" id="UP000299102"/>
    </source>
</evidence>
<name>A0A4C1SNA5_EUMVA</name>
<reference evidence="1 2" key="1">
    <citation type="journal article" date="2019" name="Commun. Biol.">
        <title>The bagworm genome reveals a unique fibroin gene that provides high tensile strength.</title>
        <authorList>
            <person name="Kono N."/>
            <person name="Nakamura H."/>
            <person name="Ohtoshi R."/>
            <person name="Tomita M."/>
            <person name="Numata K."/>
            <person name="Arakawa K."/>
        </authorList>
    </citation>
    <scope>NUCLEOTIDE SEQUENCE [LARGE SCALE GENOMIC DNA]</scope>
</reference>
<dbReference type="EMBL" id="BGZK01000011">
    <property type="protein sequence ID" value="GBP03629.1"/>
    <property type="molecule type" value="Genomic_DNA"/>
</dbReference>
<protein>
    <submittedName>
        <fullName evidence="1">Uncharacterized protein</fullName>
    </submittedName>
</protein>
<organism evidence="1 2">
    <name type="scientific">Eumeta variegata</name>
    <name type="common">Bagworm moth</name>
    <name type="synonym">Eumeta japonica</name>
    <dbReference type="NCBI Taxonomy" id="151549"/>
    <lineage>
        <taxon>Eukaryota</taxon>
        <taxon>Metazoa</taxon>
        <taxon>Ecdysozoa</taxon>
        <taxon>Arthropoda</taxon>
        <taxon>Hexapoda</taxon>
        <taxon>Insecta</taxon>
        <taxon>Pterygota</taxon>
        <taxon>Neoptera</taxon>
        <taxon>Endopterygota</taxon>
        <taxon>Lepidoptera</taxon>
        <taxon>Glossata</taxon>
        <taxon>Ditrysia</taxon>
        <taxon>Tineoidea</taxon>
        <taxon>Psychidae</taxon>
        <taxon>Oiketicinae</taxon>
        <taxon>Eumeta</taxon>
    </lineage>
</organism>
<evidence type="ECO:0000313" key="1">
    <source>
        <dbReference type="EMBL" id="GBP03629.1"/>
    </source>
</evidence>
<proteinExistence type="predicted"/>
<dbReference type="Proteomes" id="UP000299102">
    <property type="component" value="Unassembled WGS sequence"/>
</dbReference>
<keyword evidence="2" id="KW-1185">Reference proteome</keyword>
<sequence length="349" mass="39719">MEKGFWSSQFRSSFHFWCRHEKGLYDDHCNGDFRYRRVSPHLGLLLFTSARFRFNGFLAVWRRLNDRQRFLSDLTSLFSQASQYHGWLATVPDAPLPLHLYFNWGGVAMHFIMHMHWRMAPLAPETPISGRAVMTAAFKAYLWSCPPKHNFCSLLDDIVTITMSRTSEWNILDESFIQSFSTLQYVRLWLGTAGAHIKNRLVGSPSTRQRIYSSALIIAVLFTKYDWFCLPIFMLYNFALFIGLNKTYADFLEQVKSTTVLCVYLLSVYQEGYLMKEGVGWSDERGGSDGDRFGSDKGNPNLAKFVTIGAIYQSVTSCASSTSSRCTARAAGAAAASNYVVVQLQFAFL</sequence>
<gene>
    <name evidence="1" type="ORF">EVAR_2391_1</name>
</gene>
<accession>A0A4C1SNA5</accession>
<comment type="caution">
    <text evidence="1">The sequence shown here is derived from an EMBL/GenBank/DDBJ whole genome shotgun (WGS) entry which is preliminary data.</text>
</comment>
<dbReference type="AlphaFoldDB" id="A0A4C1SNA5"/>